<dbReference type="Proteomes" id="UP000216308">
    <property type="component" value="Unassembled WGS sequence"/>
</dbReference>
<feature type="transmembrane region" description="Helical" evidence="1">
    <location>
        <begin position="69"/>
        <end position="93"/>
    </location>
</feature>
<evidence type="ECO:0000313" key="2">
    <source>
        <dbReference type="EMBL" id="OYR56471.1"/>
    </source>
</evidence>
<protein>
    <submittedName>
        <fullName evidence="2">Uncharacterized protein</fullName>
    </submittedName>
</protein>
<dbReference type="EMBL" id="NHPJ01000085">
    <property type="protein sequence ID" value="OYR56471.1"/>
    <property type="molecule type" value="Genomic_DNA"/>
</dbReference>
<organism evidence="2 3">
    <name type="scientific">Halorubrum halodurans</name>
    <dbReference type="NCBI Taxonomy" id="1383851"/>
    <lineage>
        <taxon>Archaea</taxon>
        <taxon>Methanobacteriati</taxon>
        <taxon>Methanobacteriota</taxon>
        <taxon>Stenosarchaea group</taxon>
        <taxon>Halobacteria</taxon>
        <taxon>Halobacteriales</taxon>
        <taxon>Haloferacaceae</taxon>
        <taxon>Halorubrum</taxon>
    </lineage>
</organism>
<dbReference type="OrthoDB" id="204732at2157"/>
<feature type="transmembrane region" description="Helical" evidence="1">
    <location>
        <begin position="138"/>
        <end position="164"/>
    </location>
</feature>
<feature type="transmembrane region" description="Helical" evidence="1">
    <location>
        <begin position="31"/>
        <end position="57"/>
    </location>
</feature>
<keyword evidence="1" id="KW-0472">Membrane</keyword>
<proteinExistence type="predicted"/>
<gene>
    <name evidence="2" type="ORF">DJ70_08520</name>
</gene>
<keyword evidence="1" id="KW-1133">Transmembrane helix</keyword>
<accession>A0A256IIT6</accession>
<name>A0A256IIT6_9EURY</name>
<dbReference type="AlphaFoldDB" id="A0A256IIT6"/>
<keyword evidence="1" id="KW-0812">Transmembrane</keyword>
<evidence type="ECO:0000256" key="1">
    <source>
        <dbReference type="SAM" id="Phobius"/>
    </source>
</evidence>
<comment type="caution">
    <text evidence="2">The sequence shown here is derived from an EMBL/GenBank/DDBJ whole genome shotgun (WGS) entry which is preliminary data.</text>
</comment>
<reference evidence="2 3" key="1">
    <citation type="journal article" date="2014" name="Front. Microbiol.">
        <title>Population and genomic analysis of the genus Halorubrum.</title>
        <authorList>
            <person name="Fullmer M.S."/>
            <person name="Soucy S.M."/>
            <person name="Swithers K.S."/>
            <person name="Makkay A.M."/>
            <person name="Wheeler R."/>
            <person name="Ventosa A."/>
            <person name="Gogarten J.P."/>
            <person name="Papke R.T."/>
        </authorList>
    </citation>
    <scope>NUCLEOTIDE SEQUENCE [LARGE SCALE GENOMIC DNA]</scope>
    <source>
        <strain evidence="2 3">Cb34</strain>
    </source>
</reference>
<dbReference type="RefSeq" id="WP_094531966.1">
    <property type="nucleotide sequence ID" value="NZ_NHPJ01000085.1"/>
</dbReference>
<feature type="transmembrane region" description="Helical" evidence="1">
    <location>
        <begin position="105"/>
        <end position="126"/>
    </location>
</feature>
<sequence>MGTTAVETVCALCKRYGPGRLPGAGRPAVGAGYAVATAALAAAMAFVVLTGIQTLLFGGPIAVTGELTYVGLLAIPLVVPAAFAGGVVAWRLLPESISYRGPLASLLATVLTCVFATLLVVPLLIASSPTQPRASVELGLLVGIVGFLTTFWLTLPIGAVSGWIHERAVTEH</sequence>
<keyword evidence="3" id="KW-1185">Reference proteome</keyword>
<evidence type="ECO:0000313" key="3">
    <source>
        <dbReference type="Proteomes" id="UP000216308"/>
    </source>
</evidence>